<evidence type="ECO:0000313" key="1">
    <source>
        <dbReference type="EMBL" id="KUJ80314.1"/>
    </source>
</evidence>
<dbReference type="InterPro" id="IPR031723">
    <property type="entry name" value="DMSP_lyase"/>
</dbReference>
<dbReference type="InterPro" id="IPR014710">
    <property type="entry name" value="RmlC-like_jellyroll"/>
</dbReference>
<dbReference type="GO" id="GO:0047869">
    <property type="term" value="F:dimethylpropiothetin dethiomethylase activity"/>
    <property type="evidence" value="ECO:0007669"/>
    <property type="project" value="InterPro"/>
</dbReference>
<name>A0A0X3TXD4_9RHOB</name>
<evidence type="ECO:0000313" key="2">
    <source>
        <dbReference type="Proteomes" id="UP000053791"/>
    </source>
</evidence>
<evidence type="ECO:0008006" key="3">
    <source>
        <dbReference type="Google" id="ProtNLM"/>
    </source>
</evidence>
<dbReference type="RefSeq" id="WP_068345440.1">
    <property type="nucleotide sequence ID" value="NZ_LQBQ01000012.1"/>
</dbReference>
<gene>
    <name evidence="1" type="ORF">AVO45_04440</name>
</gene>
<dbReference type="Gene3D" id="2.60.120.10">
    <property type="entry name" value="Jelly Rolls"/>
    <property type="match status" value="1"/>
</dbReference>
<dbReference type="EMBL" id="LQBQ01000012">
    <property type="protein sequence ID" value="KUJ80314.1"/>
    <property type="molecule type" value="Genomic_DNA"/>
</dbReference>
<keyword evidence="2" id="KW-1185">Reference proteome</keyword>
<dbReference type="STRING" id="1685379.AVO45_04440"/>
<organism evidence="1 2">
    <name type="scientific">Ruegeria marisrubri</name>
    <dbReference type="NCBI Taxonomy" id="1685379"/>
    <lineage>
        <taxon>Bacteria</taxon>
        <taxon>Pseudomonadati</taxon>
        <taxon>Pseudomonadota</taxon>
        <taxon>Alphaproteobacteria</taxon>
        <taxon>Rhodobacterales</taxon>
        <taxon>Roseobacteraceae</taxon>
        <taxon>Ruegeria</taxon>
    </lineage>
</organism>
<dbReference type="SUPFAM" id="SSF51182">
    <property type="entry name" value="RmlC-like cupins"/>
    <property type="match status" value="1"/>
</dbReference>
<accession>A0A0X3TXD4</accession>
<dbReference type="CDD" id="cd20282">
    <property type="entry name" value="cupin_DddQ"/>
    <property type="match status" value="1"/>
</dbReference>
<dbReference type="Proteomes" id="UP000053791">
    <property type="component" value="Unassembled WGS sequence"/>
</dbReference>
<reference evidence="1 2" key="1">
    <citation type="submission" date="2015-12" db="EMBL/GenBank/DDBJ databases">
        <authorList>
            <person name="Shamseldin A."/>
            <person name="Moawad H."/>
            <person name="Abd El-Rahim W.M."/>
            <person name="Sadowsky M.J."/>
        </authorList>
    </citation>
    <scope>NUCLEOTIDE SEQUENCE [LARGE SCALE GENOMIC DNA]</scope>
    <source>
        <strain evidence="1 2">ZGT118</strain>
    </source>
</reference>
<dbReference type="OrthoDB" id="9083851at2"/>
<dbReference type="InterPro" id="IPR011051">
    <property type="entry name" value="RmlC_Cupin_sf"/>
</dbReference>
<protein>
    <recommendedName>
        <fullName evidence="3">Cupin</fullName>
    </recommendedName>
</protein>
<dbReference type="AlphaFoldDB" id="A0A0X3TXD4"/>
<dbReference type="Pfam" id="PF16867">
    <property type="entry name" value="DMSP_lyase"/>
    <property type="match status" value="1"/>
</dbReference>
<proteinExistence type="predicted"/>
<sequence length="196" mass="21768">MSRALFDAALQAARDFHAAIPALSNFAPWPGDLHWAGRSPNPVPRAALMQSEPGEASDLSRPLQQALCALAPHLEWRLTYTEDEVGRDFLDRYGWFELAGPTGHYRTDKLRMTVGYWGAGLYYPWHQHGPEELYSVVSGGALFELEGEEPLTLGAGDTRLHPSERPHAMTTTDQPILTFVLWRGEGLADDPQMSPS</sequence>
<comment type="caution">
    <text evidence="1">The sequence shown here is derived from an EMBL/GenBank/DDBJ whole genome shotgun (WGS) entry which is preliminary data.</text>
</comment>